<accession>A0A2W5F7A4</accession>
<dbReference type="SMART" id="SM00893">
    <property type="entry name" value="ETF"/>
    <property type="match status" value="1"/>
</dbReference>
<sequence>MSVLVYIEPHKGKIKKSSLEAVSYAANIAGQTSGTVTAITFEGNEDIYAAIGNAGADKILSIKNETLSNGFNIKGLAEAVAQSIETESASVIVFPFDGSGQAVAPYVASLKKAGIISGATSYPTIKGDAFEITKNVFSGKATALYTISSPIKVISVLPNSLPVEKTGKTASVTDFSTTISDGGVVLKQFKVNEDVAHGGVPLPDAELVVSGGRGLKGPENWGIVEDLAHVLGAATACSRPVSDADWRPHHEHVGQTGIAIRPNLYIAIGISGAIQHLAGVNGSKTIVVINNDPEAPFFKNADYGIVGDALKVVPKLTEAIKAFKAKS</sequence>
<dbReference type="Gene3D" id="3.40.50.1220">
    <property type="entry name" value="TPP-binding domain"/>
    <property type="match status" value="1"/>
</dbReference>
<name>A0A2W5F7A4_9SPHI</name>
<dbReference type="Pfam" id="PF01012">
    <property type="entry name" value="ETF"/>
    <property type="match status" value="1"/>
</dbReference>
<comment type="cofactor">
    <cofactor evidence="3">
        <name>FAD</name>
        <dbReference type="ChEBI" id="CHEBI:57692"/>
    </cofactor>
    <text evidence="3">Binds 1 FAD per dimer.</text>
</comment>
<dbReference type="InterPro" id="IPR001308">
    <property type="entry name" value="ETF_a/FixB"/>
</dbReference>
<comment type="caution">
    <text evidence="5">The sequence shown here is derived from an EMBL/GenBank/DDBJ whole genome shotgun (WGS) entry which is preliminary data.</text>
</comment>
<feature type="binding site" evidence="3">
    <location>
        <begin position="269"/>
        <end position="276"/>
    </location>
    <ligand>
        <name>FAD</name>
        <dbReference type="ChEBI" id="CHEBI:57692"/>
    </ligand>
</feature>
<dbReference type="EMBL" id="QFOI01000081">
    <property type="protein sequence ID" value="PZP50114.1"/>
    <property type="molecule type" value="Genomic_DNA"/>
</dbReference>
<evidence type="ECO:0000313" key="6">
    <source>
        <dbReference type="Proteomes" id="UP000249645"/>
    </source>
</evidence>
<keyword evidence="2" id="KW-0249">Electron transport</keyword>
<dbReference type="GO" id="GO:0033539">
    <property type="term" value="P:fatty acid beta-oxidation using acyl-CoA dehydrogenase"/>
    <property type="evidence" value="ECO:0007669"/>
    <property type="project" value="TreeGrafter"/>
</dbReference>
<dbReference type="Gene3D" id="3.40.50.620">
    <property type="entry name" value="HUPs"/>
    <property type="match status" value="1"/>
</dbReference>
<gene>
    <name evidence="5" type="ORF">DI598_06350</name>
</gene>
<dbReference type="PANTHER" id="PTHR43153:SF1">
    <property type="entry name" value="ELECTRON TRANSFER FLAVOPROTEIN SUBUNIT ALPHA, MITOCHONDRIAL"/>
    <property type="match status" value="1"/>
</dbReference>
<dbReference type="PIRSF" id="PIRSF000089">
    <property type="entry name" value="Electra_flavoP_a"/>
    <property type="match status" value="1"/>
</dbReference>
<comment type="similarity">
    <text evidence="1">Belongs to the ETF alpha-subunit/FixB family.</text>
</comment>
<dbReference type="InterPro" id="IPR014729">
    <property type="entry name" value="Rossmann-like_a/b/a_fold"/>
</dbReference>
<protein>
    <submittedName>
        <fullName evidence="5">Electron transfer flavoprotein subunit alpha</fullName>
    </submittedName>
</protein>
<dbReference type="SUPFAM" id="SSF52402">
    <property type="entry name" value="Adenine nucleotide alpha hydrolases-like"/>
    <property type="match status" value="1"/>
</dbReference>
<dbReference type="SUPFAM" id="SSF52467">
    <property type="entry name" value="DHS-like NAD/FAD-binding domain"/>
    <property type="match status" value="1"/>
</dbReference>
<evidence type="ECO:0000313" key="5">
    <source>
        <dbReference type="EMBL" id="PZP50114.1"/>
    </source>
</evidence>
<dbReference type="PANTHER" id="PTHR43153">
    <property type="entry name" value="ELECTRON TRANSFER FLAVOPROTEIN ALPHA"/>
    <property type="match status" value="1"/>
</dbReference>
<dbReference type="AlphaFoldDB" id="A0A2W5F7A4"/>
<organism evidence="5 6">
    <name type="scientific">Pseudopedobacter saltans</name>
    <dbReference type="NCBI Taxonomy" id="151895"/>
    <lineage>
        <taxon>Bacteria</taxon>
        <taxon>Pseudomonadati</taxon>
        <taxon>Bacteroidota</taxon>
        <taxon>Sphingobacteriia</taxon>
        <taxon>Sphingobacteriales</taxon>
        <taxon>Sphingobacteriaceae</taxon>
        <taxon>Pseudopedobacter</taxon>
    </lineage>
</organism>
<feature type="binding site" evidence="3">
    <location>
        <begin position="238"/>
        <end position="239"/>
    </location>
    <ligand>
        <name>FAD</name>
        <dbReference type="ChEBI" id="CHEBI:57692"/>
    </ligand>
</feature>
<reference evidence="5 6" key="1">
    <citation type="submission" date="2017-11" db="EMBL/GenBank/DDBJ databases">
        <title>Infants hospitalized years apart are colonized by the same room-sourced microbial strains.</title>
        <authorList>
            <person name="Brooks B."/>
            <person name="Olm M.R."/>
            <person name="Firek B.A."/>
            <person name="Baker R."/>
            <person name="Thomas B.C."/>
            <person name="Morowitz M.J."/>
            <person name="Banfield J.F."/>
        </authorList>
    </citation>
    <scope>NUCLEOTIDE SEQUENCE [LARGE SCALE GENOMIC DNA]</scope>
    <source>
        <strain evidence="5">S2_009_000_R2_76</strain>
    </source>
</reference>
<evidence type="ECO:0000256" key="2">
    <source>
        <dbReference type="ARBA" id="ARBA00022982"/>
    </source>
</evidence>
<dbReference type="GO" id="GO:0009055">
    <property type="term" value="F:electron transfer activity"/>
    <property type="evidence" value="ECO:0007669"/>
    <property type="project" value="InterPro"/>
</dbReference>
<feature type="domain" description="Electron transfer flavoprotein alpha/beta-subunit N-terminal" evidence="4">
    <location>
        <begin position="3"/>
        <end position="193"/>
    </location>
</feature>
<dbReference type="InterPro" id="IPR029035">
    <property type="entry name" value="DHS-like_NAD/FAD-binding_dom"/>
</dbReference>
<feature type="binding site" evidence="3">
    <location>
        <position position="213"/>
    </location>
    <ligand>
        <name>FAD</name>
        <dbReference type="ChEBI" id="CHEBI:57692"/>
    </ligand>
</feature>
<keyword evidence="2" id="KW-0813">Transport</keyword>
<dbReference type="Pfam" id="PF00766">
    <property type="entry name" value="ETF_alpha"/>
    <property type="match status" value="1"/>
</dbReference>
<dbReference type="GO" id="GO:0050660">
    <property type="term" value="F:flavin adenine dinucleotide binding"/>
    <property type="evidence" value="ECO:0007669"/>
    <property type="project" value="InterPro"/>
</dbReference>
<dbReference type="InterPro" id="IPR014731">
    <property type="entry name" value="ETF_asu_C"/>
</dbReference>
<keyword evidence="3" id="KW-0274">FAD</keyword>
<evidence type="ECO:0000256" key="3">
    <source>
        <dbReference type="PIRSR" id="PIRSR000089-1"/>
    </source>
</evidence>
<evidence type="ECO:0000256" key="1">
    <source>
        <dbReference type="ARBA" id="ARBA00005817"/>
    </source>
</evidence>
<evidence type="ECO:0000259" key="4">
    <source>
        <dbReference type="SMART" id="SM00893"/>
    </source>
</evidence>
<proteinExistence type="inferred from homology"/>
<dbReference type="Proteomes" id="UP000249645">
    <property type="component" value="Unassembled WGS sequence"/>
</dbReference>
<keyword evidence="3" id="KW-0285">Flavoprotein</keyword>
<dbReference type="InterPro" id="IPR014730">
    <property type="entry name" value="ETF_a/b_N"/>
</dbReference>
<feature type="binding site" evidence="3">
    <location>
        <position position="290"/>
    </location>
    <ligand>
        <name>FAD</name>
        <dbReference type="ChEBI" id="CHEBI:57692"/>
    </ligand>
</feature>